<dbReference type="EMBL" id="CP007059">
    <property type="protein sequence ID" value="AHG02440.1"/>
    <property type="molecule type" value="Genomic_DNA"/>
</dbReference>
<name>W0JZ14_9EURY</name>
<keyword evidence="2" id="KW-0614">Plasmid</keyword>
<reference evidence="2 3" key="1">
    <citation type="submission" date="2014-01" db="EMBL/GenBank/DDBJ databases">
        <authorList>
            <consortium name="DOE Joint Genome Institute"/>
            <person name="Anderson I."/>
            <person name="Huntemann M."/>
            <person name="Han J."/>
            <person name="Chen A."/>
            <person name="Kyrpides N."/>
            <person name="Mavromatis K."/>
            <person name="Markowitz V."/>
            <person name="Palaniappan K."/>
            <person name="Ivanova N."/>
            <person name="Schaumberg A."/>
            <person name="Pati A."/>
            <person name="Liolios K."/>
            <person name="Nordberg H.P."/>
            <person name="Cantor M.N."/>
            <person name="Hua S.X."/>
            <person name="Woyke T."/>
        </authorList>
    </citation>
    <scope>NUCLEOTIDE SEQUENCE [LARGE SCALE GENOMIC DNA]</scope>
    <source>
        <strain evidence="2 3">XH-48</strain>
        <plasmid evidence="3">3</plasmid>
    </source>
</reference>
<gene>
    <name evidence="2" type="ORF">HALLA_21275</name>
</gene>
<accession>W0JZ14</accession>
<keyword evidence="3" id="KW-1185">Reference proteome</keyword>
<dbReference type="KEGG" id="hlr:HALLA_21275"/>
<organism evidence="2 3">
    <name type="scientific">Halostagnicola larsenii XH-48</name>
    <dbReference type="NCBI Taxonomy" id="797299"/>
    <lineage>
        <taxon>Archaea</taxon>
        <taxon>Methanobacteriati</taxon>
        <taxon>Methanobacteriota</taxon>
        <taxon>Stenosarchaea group</taxon>
        <taxon>Halobacteria</taxon>
        <taxon>Halobacteriales</taxon>
        <taxon>Natrialbaceae</taxon>
        <taxon>Halostagnicola</taxon>
    </lineage>
</organism>
<geneLocation type="plasmid" evidence="3">
    <name>3</name>
</geneLocation>
<evidence type="ECO:0000256" key="1">
    <source>
        <dbReference type="SAM" id="MobiDB-lite"/>
    </source>
</evidence>
<feature type="region of interest" description="Disordered" evidence="1">
    <location>
        <begin position="1"/>
        <end position="38"/>
    </location>
</feature>
<feature type="compositionally biased region" description="Polar residues" evidence="1">
    <location>
        <begin position="13"/>
        <end position="24"/>
    </location>
</feature>
<evidence type="ECO:0000313" key="3">
    <source>
        <dbReference type="Proteomes" id="UP000019024"/>
    </source>
</evidence>
<sequence length="38" mass="4331">MDVPFNDHISNADILSQTQTSTNLDSHRDSNDRDQVDE</sequence>
<dbReference type="Proteomes" id="UP000019024">
    <property type="component" value="Plasmid unnamed4"/>
</dbReference>
<feature type="compositionally biased region" description="Basic and acidic residues" evidence="1">
    <location>
        <begin position="25"/>
        <end position="38"/>
    </location>
</feature>
<dbReference type="HOGENOM" id="CLU_3322843_0_0_2"/>
<protein>
    <submittedName>
        <fullName evidence="2">Uncharacterized protein</fullName>
    </submittedName>
</protein>
<proteinExistence type="predicted"/>
<evidence type="ECO:0000313" key="2">
    <source>
        <dbReference type="EMBL" id="AHG02440.1"/>
    </source>
</evidence>
<dbReference type="AlphaFoldDB" id="W0JZ14"/>